<evidence type="ECO:0000256" key="1">
    <source>
        <dbReference type="SAM" id="Coils"/>
    </source>
</evidence>
<feature type="signal peptide" evidence="2">
    <location>
        <begin position="1"/>
        <end position="24"/>
    </location>
</feature>
<name>A0A1J4MQW8_9CRYT</name>
<comment type="caution">
    <text evidence="3">The sequence shown here is derived from an EMBL/GenBank/DDBJ whole genome shotgun (WGS) entry which is preliminary data.</text>
</comment>
<feature type="chain" id="PRO_5013108552" evidence="2">
    <location>
        <begin position="25"/>
        <end position="199"/>
    </location>
</feature>
<gene>
    <name evidence="3" type="ORF">cand_001760</name>
</gene>
<keyword evidence="1" id="KW-0175">Coiled coil</keyword>
<evidence type="ECO:0000256" key="2">
    <source>
        <dbReference type="SAM" id="SignalP"/>
    </source>
</evidence>
<organism evidence="3 4">
    <name type="scientific">Cryptosporidium andersoni</name>
    <dbReference type="NCBI Taxonomy" id="117008"/>
    <lineage>
        <taxon>Eukaryota</taxon>
        <taxon>Sar</taxon>
        <taxon>Alveolata</taxon>
        <taxon>Apicomplexa</taxon>
        <taxon>Conoidasida</taxon>
        <taxon>Coccidia</taxon>
        <taxon>Eucoccidiorida</taxon>
        <taxon>Eimeriorina</taxon>
        <taxon>Cryptosporidiidae</taxon>
        <taxon>Cryptosporidium</taxon>
    </lineage>
</organism>
<dbReference type="GeneID" id="92364361"/>
<sequence length="199" mass="23283">MVISNKLTILYFTISILSLHPSNISNTVSNKYINTSFIKLKVEFKLKSNYNERLETTNQLLKELNCEYLKMQLLTKDMIKGYIQLNIKRDTETGLLNKKGTCKKRCLASKSNCTSCAKLSKILIKLLLEIKELEELISRYTSEYKRCLDIQYRHQVSGYKYVSFGIYTPRKCTKREWLQLSLSYNSYFKGNFWTITSSA</sequence>
<evidence type="ECO:0000313" key="4">
    <source>
        <dbReference type="Proteomes" id="UP000186804"/>
    </source>
</evidence>
<dbReference type="Proteomes" id="UP000186804">
    <property type="component" value="Unassembled WGS sequence"/>
</dbReference>
<protein>
    <submittedName>
        <fullName evidence="3">Uncharacterized protein</fullName>
    </submittedName>
</protein>
<proteinExistence type="predicted"/>
<reference evidence="3 4" key="1">
    <citation type="submission" date="2016-10" db="EMBL/GenBank/DDBJ databases">
        <title>Reductive evolution of mitochondrial metabolism and differential evolution of invasion-related proteins in Cryptosporidium.</title>
        <authorList>
            <person name="Liu S."/>
            <person name="Roellig D.M."/>
            <person name="Guo Y."/>
            <person name="Li N."/>
            <person name="Frace M.A."/>
            <person name="Tang K."/>
            <person name="Zhang L."/>
            <person name="Feng Y."/>
            <person name="Xiao L."/>
        </authorList>
    </citation>
    <scope>NUCLEOTIDE SEQUENCE [LARGE SCALE GENOMIC DNA]</scope>
    <source>
        <strain evidence="3">30847</strain>
    </source>
</reference>
<dbReference type="VEuPathDB" id="CryptoDB:cand_001760"/>
<evidence type="ECO:0000313" key="3">
    <source>
        <dbReference type="EMBL" id="OII76447.1"/>
    </source>
</evidence>
<dbReference type="OrthoDB" id="10509043at2759"/>
<accession>A0A1J4MQW8</accession>
<dbReference type="RefSeq" id="XP_067068293.1">
    <property type="nucleotide sequence ID" value="XM_067210424.1"/>
</dbReference>
<dbReference type="AlphaFoldDB" id="A0A1J4MQW8"/>
<dbReference type="EMBL" id="LRBS01000062">
    <property type="protein sequence ID" value="OII76447.1"/>
    <property type="molecule type" value="Genomic_DNA"/>
</dbReference>
<feature type="coiled-coil region" evidence="1">
    <location>
        <begin position="116"/>
        <end position="150"/>
    </location>
</feature>
<keyword evidence="2" id="KW-0732">Signal</keyword>
<keyword evidence="4" id="KW-1185">Reference proteome</keyword>